<name>A0A9D3NKZ7_9TELE</name>
<dbReference type="PRINTS" id="PR00837">
    <property type="entry name" value="V5TPXLIKE"/>
</dbReference>
<dbReference type="CDD" id="cd05382">
    <property type="entry name" value="CAP_GAPR1-like"/>
    <property type="match status" value="1"/>
</dbReference>
<dbReference type="Proteomes" id="UP000824219">
    <property type="component" value="Linkage Group LG14"/>
</dbReference>
<dbReference type="InterPro" id="IPR035940">
    <property type="entry name" value="CAP_sf"/>
</dbReference>
<dbReference type="Pfam" id="PF00188">
    <property type="entry name" value="CAP"/>
    <property type="match status" value="1"/>
</dbReference>
<evidence type="ECO:0000259" key="1">
    <source>
        <dbReference type="SMART" id="SM00198"/>
    </source>
</evidence>
<accession>A0A9D3NKZ7</accession>
<protein>
    <recommendedName>
        <fullName evidence="1">SCP domain-containing protein</fullName>
    </recommendedName>
</protein>
<dbReference type="InterPro" id="IPR014044">
    <property type="entry name" value="CAP_dom"/>
</dbReference>
<dbReference type="InterPro" id="IPR001283">
    <property type="entry name" value="CRISP-related"/>
</dbReference>
<dbReference type="EMBL" id="JAHKSW010000014">
    <property type="protein sequence ID" value="KAG7324481.1"/>
    <property type="molecule type" value="Genomic_DNA"/>
</dbReference>
<dbReference type="GO" id="GO:0005576">
    <property type="term" value="C:extracellular region"/>
    <property type="evidence" value="ECO:0007669"/>
    <property type="project" value="InterPro"/>
</dbReference>
<dbReference type="InterPro" id="IPR018244">
    <property type="entry name" value="Allrgn_V5/Tpx1_CS"/>
</dbReference>
<dbReference type="Gene3D" id="3.40.33.10">
    <property type="entry name" value="CAP"/>
    <property type="match status" value="1"/>
</dbReference>
<evidence type="ECO:0000313" key="2">
    <source>
        <dbReference type="EMBL" id="KAG7324481.1"/>
    </source>
</evidence>
<dbReference type="SMART" id="SM00198">
    <property type="entry name" value="SCP"/>
    <property type="match status" value="1"/>
</dbReference>
<dbReference type="PANTHER" id="PTHR10334">
    <property type="entry name" value="CYSTEINE-RICH SECRETORY PROTEIN-RELATED"/>
    <property type="match status" value="1"/>
</dbReference>
<dbReference type="OrthoDB" id="337038at2759"/>
<sequence>MASLDGSPVRTVQYGYVAGKVGTNRPTATTRKQGEKTRITSLTAMADASFKATFLAKHNEYRKKHGAPDLSYSEDLCSSAQAWADHLLSANTLGHSDTEDGENVYYFQSSVPKKLTGKSRRKAYWVTLRKGEEPVDSWYSEIKKYNFEASGHQPGTGHFTQVVWKATTALGVGLATDGKTVFVVGQYKPAGNITNAGYYKDNVLPEEK</sequence>
<keyword evidence="3" id="KW-1185">Reference proteome</keyword>
<dbReference type="AlphaFoldDB" id="A0A9D3NKZ7"/>
<comment type="caution">
    <text evidence="2">The sequence shown here is derived from an EMBL/GenBank/DDBJ whole genome shotgun (WGS) entry which is preliminary data.</text>
</comment>
<dbReference type="PROSITE" id="PS01009">
    <property type="entry name" value="CRISP_1"/>
    <property type="match status" value="1"/>
</dbReference>
<proteinExistence type="predicted"/>
<dbReference type="FunFam" id="3.40.33.10:FF:000002">
    <property type="entry name" value="Golgi-associated plant pathogenesis-related protein 1"/>
    <property type="match status" value="1"/>
</dbReference>
<feature type="domain" description="SCP" evidence="1">
    <location>
        <begin position="49"/>
        <end position="195"/>
    </location>
</feature>
<organism evidence="2 3">
    <name type="scientific">Hemibagrus wyckioides</name>
    <dbReference type="NCBI Taxonomy" id="337641"/>
    <lineage>
        <taxon>Eukaryota</taxon>
        <taxon>Metazoa</taxon>
        <taxon>Chordata</taxon>
        <taxon>Craniata</taxon>
        <taxon>Vertebrata</taxon>
        <taxon>Euteleostomi</taxon>
        <taxon>Actinopterygii</taxon>
        <taxon>Neopterygii</taxon>
        <taxon>Teleostei</taxon>
        <taxon>Ostariophysi</taxon>
        <taxon>Siluriformes</taxon>
        <taxon>Bagridae</taxon>
        <taxon>Hemibagrus</taxon>
    </lineage>
</organism>
<evidence type="ECO:0000313" key="3">
    <source>
        <dbReference type="Proteomes" id="UP000824219"/>
    </source>
</evidence>
<reference evidence="2 3" key="1">
    <citation type="submission" date="2021-06" db="EMBL/GenBank/DDBJ databases">
        <title>Chromosome-level genome assembly of the red-tail catfish (Hemibagrus wyckioides).</title>
        <authorList>
            <person name="Shao F."/>
        </authorList>
    </citation>
    <scope>NUCLEOTIDE SEQUENCE [LARGE SCALE GENOMIC DNA]</scope>
    <source>
        <strain evidence="2">EC202008001</strain>
        <tissue evidence="2">Blood</tissue>
    </source>
</reference>
<gene>
    <name evidence="2" type="ORF">KOW79_012497</name>
</gene>
<dbReference type="InterPro" id="IPR034113">
    <property type="entry name" value="SCP_GAPR1-like"/>
</dbReference>
<dbReference type="SUPFAM" id="SSF55797">
    <property type="entry name" value="PR-1-like"/>
    <property type="match status" value="1"/>
</dbReference>